<accession>A0A931FBQ3</accession>
<keyword evidence="3" id="KW-1185">Reference proteome</keyword>
<feature type="compositionally biased region" description="Gly residues" evidence="1">
    <location>
        <begin position="162"/>
        <end position="188"/>
    </location>
</feature>
<evidence type="ECO:0000313" key="2">
    <source>
        <dbReference type="EMBL" id="MBF9067683.1"/>
    </source>
</evidence>
<feature type="compositionally biased region" description="Low complexity" evidence="1">
    <location>
        <begin position="120"/>
        <end position="144"/>
    </location>
</feature>
<organism evidence="2 3">
    <name type="scientific">Streptacidiphilus fuscans</name>
    <dbReference type="NCBI Taxonomy" id="2789292"/>
    <lineage>
        <taxon>Bacteria</taxon>
        <taxon>Bacillati</taxon>
        <taxon>Actinomycetota</taxon>
        <taxon>Actinomycetes</taxon>
        <taxon>Kitasatosporales</taxon>
        <taxon>Streptomycetaceae</taxon>
        <taxon>Streptacidiphilus</taxon>
    </lineage>
</organism>
<evidence type="ECO:0000256" key="1">
    <source>
        <dbReference type="SAM" id="MobiDB-lite"/>
    </source>
</evidence>
<dbReference type="AlphaFoldDB" id="A0A931FBQ3"/>
<feature type="region of interest" description="Disordered" evidence="1">
    <location>
        <begin position="108"/>
        <end position="200"/>
    </location>
</feature>
<dbReference type="Proteomes" id="UP000657385">
    <property type="component" value="Unassembled WGS sequence"/>
</dbReference>
<gene>
    <name evidence="2" type="ORF">I2501_06475</name>
</gene>
<name>A0A931FBQ3_9ACTN</name>
<evidence type="ECO:0000313" key="3">
    <source>
        <dbReference type="Proteomes" id="UP000657385"/>
    </source>
</evidence>
<comment type="caution">
    <text evidence="2">The sequence shown here is derived from an EMBL/GenBank/DDBJ whole genome shotgun (WGS) entry which is preliminary data.</text>
</comment>
<reference evidence="2" key="1">
    <citation type="submission" date="2020-11" db="EMBL/GenBank/DDBJ databases">
        <title>Isolation and identification of active actinomycetes.</title>
        <authorList>
            <person name="Yu B."/>
        </authorList>
    </citation>
    <scope>NUCLEOTIDE SEQUENCE</scope>
    <source>
        <strain evidence="2">NEAU-YB345</strain>
    </source>
</reference>
<protein>
    <submittedName>
        <fullName evidence="2">Uncharacterized protein</fullName>
    </submittedName>
</protein>
<dbReference type="EMBL" id="JADPRT010000002">
    <property type="protein sequence ID" value="MBF9067683.1"/>
    <property type="molecule type" value="Genomic_DNA"/>
</dbReference>
<dbReference type="RefSeq" id="WP_196192832.1">
    <property type="nucleotide sequence ID" value="NZ_JADPRT010000002.1"/>
</dbReference>
<sequence length="200" mass="19787">MDDDSTLARLLAAAAAPAHPDELDGEEAALAAFRQQLAVRSPAGPWRSSPERASGRGAWRWSRVIPASAAVAVIATGVGLLGTQLSGAARPSRHTGVSVTVPASVPASLPAGRSPSARHPSAVAPTPTPSASPRQRPAASSSAVRNTTHGSGANSGKHNGSQGHGGGSKKSGKTGGSGNGGNGNGGYWNGQNSGKGNRGR</sequence>
<proteinExistence type="predicted"/>